<dbReference type="Proteomes" id="UP001465426">
    <property type="component" value="Unassembled WGS sequence"/>
</dbReference>
<dbReference type="SUPFAM" id="SSF89550">
    <property type="entry name" value="PHP domain-like"/>
    <property type="match status" value="1"/>
</dbReference>
<dbReference type="PANTHER" id="PTHR42924">
    <property type="entry name" value="EXONUCLEASE"/>
    <property type="match status" value="1"/>
</dbReference>
<dbReference type="EMBL" id="JBBMFN010000055">
    <property type="protein sequence ID" value="MEQ2467556.1"/>
    <property type="molecule type" value="Genomic_DNA"/>
</dbReference>
<accession>A0ABV1F4D3</accession>
<dbReference type="InterPro" id="IPR016195">
    <property type="entry name" value="Pol/histidinol_Pase-like"/>
</dbReference>
<protein>
    <submittedName>
        <fullName evidence="1">PHP-associated domain-containing protein</fullName>
    </submittedName>
</protein>
<reference evidence="1 2" key="1">
    <citation type="submission" date="2024-03" db="EMBL/GenBank/DDBJ databases">
        <title>Human intestinal bacterial collection.</title>
        <authorList>
            <person name="Pauvert C."/>
            <person name="Hitch T.C.A."/>
            <person name="Clavel T."/>
        </authorList>
    </citation>
    <scope>NUCLEOTIDE SEQUENCE [LARGE SCALE GENOMIC DNA]</scope>
    <source>
        <strain evidence="1 2">CLA-SR-H024</strain>
    </source>
</reference>
<organism evidence="1 2">
    <name type="scientific">Niallia hominis</name>
    <dbReference type="NCBI Taxonomy" id="3133173"/>
    <lineage>
        <taxon>Bacteria</taxon>
        <taxon>Bacillati</taxon>
        <taxon>Bacillota</taxon>
        <taxon>Bacilli</taxon>
        <taxon>Bacillales</taxon>
        <taxon>Bacillaceae</taxon>
        <taxon>Niallia</taxon>
    </lineage>
</organism>
<sequence>MRIDLHSHVKISKKTDFMPEYFQEMMKEAREAGLTGIAMTEHFNTRRYTDIYNFLDTHYPYENNYYMIDGLKLFPGIEVDVKEIGHILLIGNRKDVLSIRSLLETNTSEDNFLAFDKLMDIAEHYDILKIGAHAFRDSTPLYHLKAEQLKRLDALDLNGKDLYAQGQKAYREKLEDFAGKLGLPVVGGSDTHHFLQYGCIYNEFQNECDSVEQLKASIVSEQYKIHISENLNLKVKAATLTKKWMKKALEKEKQLFG</sequence>
<dbReference type="PANTHER" id="PTHR42924:SF3">
    <property type="entry name" value="POLYMERASE_HISTIDINOL PHOSPHATASE N-TERMINAL DOMAIN-CONTAINING PROTEIN"/>
    <property type="match status" value="1"/>
</dbReference>
<dbReference type="Pfam" id="PF13263">
    <property type="entry name" value="PHP_C"/>
    <property type="match status" value="1"/>
</dbReference>
<evidence type="ECO:0000313" key="1">
    <source>
        <dbReference type="EMBL" id="MEQ2467556.1"/>
    </source>
</evidence>
<dbReference type="InterPro" id="IPR052018">
    <property type="entry name" value="PHP_domain"/>
</dbReference>
<name>A0ABV1F4D3_9BACI</name>
<evidence type="ECO:0000313" key="2">
    <source>
        <dbReference type="Proteomes" id="UP001465426"/>
    </source>
</evidence>
<gene>
    <name evidence="1" type="ORF">WMO63_18025</name>
</gene>
<proteinExistence type="predicted"/>
<keyword evidence="2" id="KW-1185">Reference proteome</keyword>
<dbReference type="RefSeq" id="WP_031538823.1">
    <property type="nucleotide sequence ID" value="NZ_JBBMFN010000055.1"/>
</dbReference>
<dbReference type="Gene3D" id="3.20.20.140">
    <property type="entry name" value="Metal-dependent hydrolases"/>
    <property type="match status" value="1"/>
</dbReference>
<comment type="caution">
    <text evidence="1">The sequence shown here is derived from an EMBL/GenBank/DDBJ whole genome shotgun (WGS) entry which is preliminary data.</text>
</comment>